<dbReference type="RefSeq" id="XP_022156875.1">
    <property type="nucleotide sequence ID" value="XM_022301183.1"/>
</dbReference>
<sequence length="306" mass="35438">MTDVGETSKTRKKRGPTGLHKITRISSEGHRRVIKYNVKGQPIGHNATKLKTFIGISVQHHIPTIYETWKSVPSETKEKIYDLIQGGFVVDHRTKKNLIQVAGIAFRNFKYRLTNKFIKPFINDKDKLKAPPEDYSHISHEHWEVFVKSRLTKDFERQSETNREKRKKHVYNHCMLRKGYANLAEELKIDASHERPSDRCILWKKARTNREGKIVHGPTQKVVERIDDLMITQDLQEENVDKYGDLLSIALGSRDRPGLVKAVGQGITKTQYFYNPTKHSTPLVGEKKVDIKEYDRMAALVKKNLK</sequence>
<dbReference type="AlphaFoldDB" id="A0A6J1DRS8"/>
<dbReference type="Pfam" id="PF03004">
    <property type="entry name" value="Transposase_24"/>
    <property type="match status" value="1"/>
</dbReference>
<dbReference type="RefSeq" id="XP_022156873.1">
    <property type="nucleotide sequence ID" value="XM_022301181.1"/>
</dbReference>
<dbReference type="KEGG" id="mcha:111023710"/>
<evidence type="ECO:0000313" key="5">
    <source>
        <dbReference type="RefSeq" id="XP_022156875.1"/>
    </source>
</evidence>
<dbReference type="GeneID" id="111023710"/>
<evidence type="ECO:0000313" key="3">
    <source>
        <dbReference type="RefSeq" id="XP_022156873.1"/>
    </source>
</evidence>
<evidence type="ECO:0000313" key="4">
    <source>
        <dbReference type="RefSeq" id="XP_022156874.1"/>
    </source>
</evidence>
<evidence type="ECO:0000313" key="2">
    <source>
        <dbReference type="Proteomes" id="UP000504603"/>
    </source>
</evidence>
<evidence type="ECO:0000313" key="6">
    <source>
        <dbReference type="RefSeq" id="XP_022156877.1"/>
    </source>
</evidence>
<gene>
    <name evidence="3 4 5 6" type="primary">LOC111023710</name>
</gene>
<dbReference type="Proteomes" id="UP000504603">
    <property type="component" value="Unplaced"/>
</dbReference>
<feature type="region of interest" description="Disordered" evidence="1">
    <location>
        <begin position="1"/>
        <end position="20"/>
    </location>
</feature>
<dbReference type="PANTHER" id="PTHR33018:SF31">
    <property type="entry name" value="TRANSPOSASE, PTTA_EN_SPM, PLANT"/>
    <property type="match status" value="1"/>
</dbReference>
<proteinExistence type="predicted"/>
<dbReference type="InterPro" id="IPR004252">
    <property type="entry name" value="Probable_transposase_24"/>
</dbReference>
<evidence type="ECO:0000256" key="1">
    <source>
        <dbReference type="SAM" id="MobiDB-lite"/>
    </source>
</evidence>
<keyword evidence="2" id="KW-1185">Reference proteome</keyword>
<protein>
    <submittedName>
        <fullName evidence="3 4">Uncharacterized protein LOC111023710</fullName>
    </submittedName>
</protein>
<dbReference type="RefSeq" id="XP_022156877.1">
    <property type="nucleotide sequence ID" value="XM_022301185.1"/>
</dbReference>
<dbReference type="PANTHER" id="PTHR33018">
    <property type="entry name" value="OS10G0338966 PROTEIN-RELATED"/>
    <property type="match status" value="1"/>
</dbReference>
<name>A0A6J1DRS8_MOMCH</name>
<accession>A0A6J1DRS8</accession>
<organism evidence="2 3">
    <name type="scientific">Momordica charantia</name>
    <name type="common">Bitter gourd</name>
    <name type="synonym">Balsam pear</name>
    <dbReference type="NCBI Taxonomy" id="3673"/>
    <lineage>
        <taxon>Eukaryota</taxon>
        <taxon>Viridiplantae</taxon>
        <taxon>Streptophyta</taxon>
        <taxon>Embryophyta</taxon>
        <taxon>Tracheophyta</taxon>
        <taxon>Spermatophyta</taxon>
        <taxon>Magnoliopsida</taxon>
        <taxon>eudicotyledons</taxon>
        <taxon>Gunneridae</taxon>
        <taxon>Pentapetalae</taxon>
        <taxon>rosids</taxon>
        <taxon>fabids</taxon>
        <taxon>Cucurbitales</taxon>
        <taxon>Cucurbitaceae</taxon>
        <taxon>Momordiceae</taxon>
        <taxon>Momordica</taxon>
    </lineage>
</organism>
<reference evidence="3 4" key="1">
    <citation type="submission" date="2025-04" db="UniProtKB">
        <authorList>
            <consortium name="RefSeq"/>
        </authorList>
    </citation>
    <scope>IDENTIFICATION</scope>
    <source>
        <strain evidence="3 4">OHB3-1</strain>
    </source>
</reference>
<dbReference type="RefSeq" id="XP_022156874.1">
    <property type="nucleotide sequence ID" value="XM_022301182.1"/>
</dbReference>